<name>A0A7C9RZB9_9PSEU</name>
<dbReference type="Proteomes" id="UP000481360">
    <property type="component" value="Unassembled WGS sequence"/>
</dbReference>
<evidence type="ECO:0000313" key="2">
    <source>
        <dbReference type="Proteomes" id="UP000481360"/>
    </source>
</evidence>
<dbReference type="RefSeq" id="WP_166053873.1">
    <property type="nucleotide sequence ID" value="NZ_JAAMPJ010000014.1"/>
</dbReference>
<organism evidence="1 2">
    <name type="scientific">Lentzea alba</name>
    <dbReference type="NCBI Taxonomy" id="2714351"/>
    <lineage>
        <taxon>Bacteria</taxon>
        <taxon>Bacillati</taxon>
        <taxon>Actinomycetota</taxon>
        <taxon>Actinomycetes</taxon>
        <taxon>Pseudonocardiales</taxon>
        <taxon>Pseudonocardiaceae</taxon>
        <taxon>Lentzea</taxon>
    </lineage>
</organism>
<keyword evidence="2" id="KW-1185">Reference proteome</keyword>
<evidence type="ECO:0000313" key="1">
    <source>
        <dbReference type="EMBL" id="NGY65083.1"/>
    </source>
</evidence>
<reference evidence="1 2" key="1">
    <citation type="submission" date="2020-03" db="EMBL/GenBank/DDBJ databases">
        <title>Isolation and identification of active actinomycetes.</title>
        <authorList>
            <person name="Sun X."/>
        </authorList>
    </citation>
    <scope>NUCLEOTIDE SEQUENCE [LARGE SCALE GENOMIC DNA]</scope>
    <source>
        <strain evidence="1 2">NEAU-D13</strain>
    </source>
</reference>
<sequence>MTWEIGPPHRALHTPGGLYLMLHRLMARSRVFRDSQTGAPAGAGTIWSVWRNARAGGLGGVHEHHDPYAARLAGSLNFAAWAARHDLRADPASETDIDPDDGSGGAPLQVRMPRVRTSVEVRRTRAVGGHLPSAARSNTVGVLFASYLRGDPTARDWAEEVLGEAVLDAEQAALAAHHHVLQESGRTSLRIEPAATEADPAHEGAWSACSDPDQHPGTGRPCRRMSFLDCFHCGNCLITRAHLPAILVLLDELADRRVRLGETEWWARYGPTWAALRGEVLPRFTPAEVDAARAVTPPEALLELAEDPWERP</sequence>
<comment type="caution">
    <text evidence="1">The sequence shown here is derived from an EMBL/GenBank/DDBJ whole genome shotgun (WGS) entry which is preliminary data.</text>
</comment>
<dbReference type="EMBL" id="JAAMPJ010000014">
    <property type="protein sequence ID" value="NGY65083.1"/>
    <property type="molecule type" value="Genomic_DNA"/>
</dbReference>
<protein>
    <submittedName>
        <fullName evidence="1">Uncharacterized protein</fullName>
    </submittedName>
</protein>
<gene>
    <name evidence="1" type="ORF">G7043_39840</name>
</gene>
<proteinExistence type="predicted"/>
<accession>A0A7C9RZB9</accession>
<dbReference type="AlphaFoldDB" id="A0A7C9RZB9"/>